<dbReference type="PANTHER" id="PTHR47723">
    <property type="entry name" value="OS05G0353850 PROTEIN"/>
    <property type="match status" value="1"/>
</dbReference>
<dbReference type="PANTHER" id="PTHR47723:SF13">
    <property type="entry name" value="PUTATIVE-RELATED"/>
    <property type="match status" value="1"/>
</dbReference>
<keyword evidence="1" id="KW-1133">Transmembrane helix</keyword>
<keyword evidence="4" id="KW-1185">Reference proteome</keyword>
<keyword evidence="1" id="KW-0472">Membrane</keyword>
<feature type="transmembrane region" description="Helical" evidence="1">
    <location>
        <begin position="47"/>
        <end position="72"/>
    </location>
</feature>
<dbReference type="EMBL" id="JAYWIO010000004">
    <property type="protein sequence ID" value="KAK7266345.1"/>
    <property type="molecule type" value="Genomic_DNA"/>
</dbReference>
<proteinExistence type="predicted"/>
<dbReference type="InterPro" id="IPR044730">
    <property type="entry name" value="RNase_H-like_dom_plant"/>
</dbReference>
<dbReference type="Pfam" id="PF13456">
    <property type="entry name" value="RVT_3"/>
    <property type="match status" value="1"/>
</dbReference>
<dbReference type="InterPro" id="IPR053151">
    <property type="entry name" value="RNase_H-like"/>
</dbReference>
<accession>A0AAN9F0Z0</accession>
<dbReference type="InterPro" id="IPR002156">
    <property type="entry name" value="RNaseH_domain"/>
</dbReference>
<dbReference type="Proteomes" id="UP001372338">
    <property type="component" value="Unassembled WGS sequence"/>
</dbReference>
<organism evidence="3 4">
    <name type="scientific">Crotalaria pallida</name>
    <name type="common">Smooth rattlebox</name>
    <name type="synonym">Crotalaria striata</name>
    <dbReference type="NCBI Taxonomy" id="3830"/>
    <lineage>
        <taxon>Eukaryota</taxon>
        <taxon>Viridiplantae</taxon>
        <taxon>Streptophyta</taxon>
        <taxon>Embryophyta</taxon>
        <taxon>Tracheophyta</taxon>
        <taxon>Spermatophyta</taxon>
        <taxon>Magnoliopsida</taxon>
        <taxon>eudicotyledons</taxon>
        <taxon>Gunneridae</taxon>
        <taxon>Pentapetalae</taxon>
        <taxon>rosids</taxon>
        <taxon>fabids</taxon>
        <taxon>Fabales</taxon>
        <taxon>Fabaceae</taxon>
        <taxon>Papilionoideae</taxon>
        <taxon>50 kb inversion clade</taxon>
        <taxon>genistoids sensu lato</taxon>
        <taxon>core genistoids</taxon>
        <taxon>Crotalarieae</taxon>
        <taxon>Crotalaria</taxon>
    </lineage>
</organism>
<dbReference type="Gene3D" id="3.30.420.10">
    <property type="entry name" value="Ribonuclease H-like superfamily/Ribonuclease H"/>
    <property type="match status" value="1"/>
</dbReference>
<sequence length="235" mass="26257">MEWNIINSVFPPNVSKILRAVLPPSHHNGCDTRVWPGHKLSSLCSQFLLLTQCFVTLIIFLDMIVGIGCGALKLRMELNIGCGALKLRMELNFFNLGPSNAYVAELWYVLDGLRLERERGFTHVQVQVDYLEVVAKSLMGHFEGSIYGFNIIAAIGKLLQENWHVEISHVYREANSCAGILANLGCKFDLDFVIFEHPPHQVSQALLFDVYGSFSAWLRVNLCNISSSTVSGALN</sequence>
<dbReference type="CDD" id="cd06222">
    <property type="entry name" value="RNase_H_like"/>
    <property type="match status" value="1"/>
</dbReference>
<keyword evidence="1" id="KW-0812">Transmembrane</keyword>
<gene>
    <name evidence="3" type="ORF">RIF29_18989</name>
</gene>
<dbReference type="AlphaFoldDB" id="A0AAN9F0Z0"/>
<reference evidence="3 4" key="1">
    <citation type="submission" date="2024-01" db="EMBL/GenBank/DDBJ databases">
        <title>The genomes of 5 underutilized Papilionoideae crops provide insights into root nodulation and disease resistanc.</title>
        <authorList>
            <person name="Yuan L."/>
        </authorList>
    </citation>
    <scope>NUCLEOTIDE SEQUENCE [LARGE SCALE GENOMIC DNA]</scope>
    <source>
        <strain evidence="3">ZHUSHIDOU_FW_LH</strain>
        <tissue evidence="3">Leaf</tissue>
    </source>
</reference>
<feature type="domain" description="RNase H type-1" evidence="2">
    <location>
        <begin position="101"/>
        <end position="184"/>
    </location>
</feature>
<evidence type="ECO:0000256" key="1">
    <source>
        <dbReference type="SAM" id="Phobius"/>
    </source>
</evidence>
<evidence type="ECO:0000313" key="4">
    <source>
        <dbReference type="Proteomes" id="UP001372338"/>
    </source>
</evidence>
<dbReference type="GO" id="GO:0004523">
    <property type="term" value="F:RNA-DNA hybrid ribonuclease activity"/>
    <property type="evidence" value="ECO:0007669"/>
    <property type="project" value="InterPro"/>
</dbReference>
<evidence type="ECO:0000259" key="2">
    <source>
        <dbReference type="Pfam" id="PF13456"/>
    </source>
</evidence>
<comment type="caution">
    <text evidence="3">The sequence shown here is derived from an EMBL/GenBank/DDBJ whole genome shotgun (WGS) entry which is preliminary data.</text>
</comment>
<dbReference type="GO" id="GO:0003676">
    <property type="term" value="F:nucleic acid binding"/>
    <property type="evidence" value="ECO:0007669"/>
    <property type="project" value="InterPro"/>
</dbReference>
<name>A0AAN9F0Z0_CROPI</name>
<protein>
    <recommendedName>
        <fullName evidence="2">RNase H type-1 domain-containing protein</fullName>
    </recommendedName>
</protein>
<evidence type="ECO:0000313" key="3">
    <source>
        <dbReference type="EMBL" id="KAK7266345.1"/>
    </source>
</evidence>
<dbReference type="InterPro" id="IPR036397">
    <property type="entry name" value="RNaseH_sf"/>
</dbReference>